<dbReference type="InterPro" id="IPR000847">
    <property type="entry name" value="LysR_HTH_N"/>
</dbReference>
<organism evidence="6 7">
    <name type="scientific">Devosia oryziradicis</name>
    <dbReference type="NCBI Taxonomy" id="2801335"/>
    <lineage>
        <taxon>Bacteria</taxon>
        <taxon>Pseudomonadati</taxon>
        <taxon>Pseudomonadota</taxon>
        <taxon>Alphaproteobacteria</taxon>
        <taxon>Hyphomicrobiales</taxon>
        <taxon>Devosiaceae</taxon>
        <taxon>Devosia</taxon>
    </lineage>
</organism>
<evidence type="ECO:0000256" key="3">
    <source>
        <dbReference type="ARBA" id="ARBA00023125"/>
    </source>
</evidence>
<dbReference type="SUPFAM" id="SSF53850">
    <property type="entry name" value="Periplasmic binding protein-like II"/>
    <property type="match status" value="1"/>
</dbReference>
<gene>
    <name evidence="6" type="ORF">JI749_00655</name>
</gene>
<feature type="domain" description="HTH lysR-type" evidence="5">
    <location>
        <begin position="3"/>
        <end position="60"/>
    </location>
</feature>
<dbReference type="PANTHER" id="PTHR30537:SF74">
    <property type="entry name" value="HTH-TYPE TRANSCRIPTIONAL REGULATOR TRPI"/>
    <property type="match status" value="1"/>
</dbReference>
<dbReference type="Pfam" id="PF03466">
    <property type="entry name" value="LysR_substrate"/>
    <property type="match status" value="1"/>
</dbReference>
<keyword evidence="4" id="KW-0804">Transcription</keyword>
<dbReference type="InterPro" id="IPR005119">
    <property type="entry name" value="LysR_subst-bd"/>
</dbReference>
<evidence type="ECO:0000313" key="6">
    <source>
        <dbReference type="EMBL" id="QQR37690.1"/>
    </source>
</evidence>
<evidence type="ECO:0000259" key="5">
    <source>
        <dbReference type="PROSITE" id="PS50931"/>
    </source>
</evidence>
<dbReference type="Gene3D" id="3.40.190.10">
    <property type="entry name" value="Periplasmic binding protein-like II"/>
    <property type="match status" value="2"/>
</dbReference>
<evidence type="ECO:0000313" key="7">
    <source>
        <dbReference type="Proteomes" id="UP000595460"/>
    </source>
</evidence>
<evidence type="ECO:0000256" key="4">
    <source>
        <dbReference type="ARBA" id="ARBA00023163"/>
    </source>
</evidence>
<dbReference type="PANTHER" id="PTHR30537">
    <property type="entry name" value="HTH-TYPE TRANSCRIPTIONAL REGULATOR"/>
    <property type="match status" value="1"/>
</dbReference>
<protein>
    <submittedName>
        <fullName evidence="6">LysR family transcriptional regulator</fullName>
    </submittedName>
</protein>
<evidence type="ECO:0000256" key="1">
    <source>
        <dbReference type="ARBA" id="ARBA00009437"/>
    </source>
</evidence>
<keyword evidence="2" id="KW-0805">Transcription regulation</keyword>
<name>A0ABX7C4Y2_9HYPH</name>
<dbReference type="SUPFAM" id="SSF46785">
    <property type="entry name" value="Winged helix' DNA-binding domain"/>
    <property type="match status" value="1"/>
</dbReference>
<keyword evidence="3" id="KW-0238">DNA-binding</keyword>
<dbReference type="InterPro" id="IPR036390">
    <property type="entry name" value="WH_DNA-bd_sf"/>
</dbReference>
<dbReference type="Proteomes" id="UP000595460">
    <property type="component" value="Chromosome"/>
</dbReference>
<accession>A0ABX7C4Y2</accession>
<proteinExistence type="inferred from homology"/>
<comment type="similarity">
    <text evidence="1">Belongs to the LysR transcriptional regulatory family.</text>
</comment>
<dbReference type="Gene3D" id="1.10.10.10">
    <property type="entry name" value="Winged helix-like DNA-binding domain superfamily/Winged helix DNA-binding domain"/>
    <property type="match status" value="1"/>
</dbReference>
<dbReference type="EMBL" id="CP068047">
    <property type="protein sequence ID" value="QQR37690.1"/>
    <property type="molecule type" value="Genomic_DNA"/>
</dbReference>
<dbReference type="InterPro" id="IPR036388">
    <property type="entry name" value="WH-like_DNA-bd_sf"/>
</dbReference>
<dbReference type="PRINTS" id="PR00039">
    <property type="entry name" value="HTHLYSR"/>
</dbReference>
<sequence>MRPSLESLRILEMCVSTGSFAGAADRLALTPAAVSLRIRSLETELGQKLFTRVGRRVVPTPGAMALAGRVKQALDGITEALDAFQAATTPLRVTAPPTFAGRWLAPRLAQYRAPGNAAIELDISSDIRDPTAFDVAIRTGRGGWDGLDEYPLMPVDVTPMLAPSLLGNRTLARPEDLAAFDLLPHPDWGKWFARAERPMPDNLRFAGVDYSIFELIASAAVSGLGVALLSPTLFRPLLESGQLMAPLATVLKGPDWYFALVREGDGRPCPRGFCDWLCAQARQAPA</sequence>
<keyword evidence="7" id="KW-1185">Reference proteome</keyword>
<dbReference type="PROSITE" id="PS50931">
    <property type="entry name" value="HTH_LYSR"/>
    <property type="match status" value="1"/>
</dbReference>
<reference evidence="6 7" key="1">
    <citation type="submission" date="2021-01" db="EMBL/GenBank/DDBJ databases">
        <title>Genome seq and assembly of Devosia sp. G19.</title>
        <authorList>
            <person name="Chhetri G."/>
        </authorList>
    </citation>
    <scope>NUCLEOTIDE SEQUENCE [LARGE SCALE GENOMIC DNA]</scope>
    <source>
        <strain evidence="6 7">G19</strain>
    </source>
</reference>
<dbReference type="InterPro" id="IPR058163">
    <property type="entry name" value="LysR-type_TF_proteobact-type"/>
</dbReference>
<dbReference type="Pfam" id="PF00126">
    <property type="entry name" value="HTH_1"/>
    <property type="match status" value="1"/>
</dbReference>
<dbReference type="RefSeq" id="WP_201662394.1">
    <property type="nucleotide sequence ID" value="NZ_CP068047.1"/>
</dbReference>
<evidence type="ECO:0000256" key="2">
    <source>
        <dbReference type="ARBA" id="ARBA00023015"/>
    </source>
</evidence>